<dbReference type="AlphaFoldDB" id="A0A0G0SDH2"/>
<keyword evidence="1" id="KW-0812">Transmembrane</keyword>
<keyword evidence="1" id="KW-0472">Membrane</keyword>
<keyword evidence="1" id="KW-1133">Transmembrane helix</keyword>
<evidence type="ECO:0000259" key="2">
    <source>
        <dbReference type="Pfam" id="PF26604"/>
    </source>
</evidence>
<name>A0A0G0SDH2_9BACT</name>
<gene>
    <name evidence="3" type="ORF">UT53_C0009G0006</name>
</gene>
<protein>
    <recommendedName>
        <fullName evidence="2">CBU-0592-like domain-containing protein</fullName>
    </recommendedName>
</protein>
<organism evidence="3 4">
    <name type="scientific">Candidatus Yanofskybacteria bacterium GW2011_GWD2_39_48</name>
    <dbReference type="NCBI Taxonomy" id="1619031"/>
    <lineage>
        <taxon>Bacteria</taxon>
        <taxon>Candidatus Yanofskyibacteriota</taxon>
    </lineage>
</organism>
<feature type="transmembrane region" description="Helical" evidence="1">
    <location>
        <begin position="20"/>
        <end position="37"/>
    </location>
</feature>
<dbReference type="NCBIfam" id="NF047864">
    <property type="entry name" value="CBU_0592_membra"/>
    <property type="match status" value="1"/>
</dbReference>
<dbReference type="InterPro" id="IPR058058">
    <property type="entry name" value="CBU_0592-like"/>
</dbReference>
<comment type="caution">
    <text evidence="3">The sequence shown here is derived from an EMBL/GenBank/DDBJ whole genome shotgun (WGS) entry which is preliminary data.</text>
</comment>
<feature type="transmembrane region" description="Helical" evidence="1">
    <location>
        <begin position="69"/>
        <end position="88"/>
    </location>
</feature>
<dbReference type="Pfam" id="PF26604">
    <property type="entry name" value="CBU_0592"/>
    <property type="match status" value="1"/>
</dbReference>
<feature type="transmembrane region" description="Helical" evidence="1">
    <location>
        <begin position="43"/>
        <end position="62"/>
    </location>
</feature>
<evidence type="ECO:0000256" key="1">
    <source>
        <dbReference type="SAM" id="Phobius"/>
    </source>
</evidence>
<dbReference type="Proteomes" id="UP000034764">
    <property type="component" value="Unassembled WGS sequence"/>
</dbReference>
<feature type="domain" description="CBU-0592-like" evidence="2">
    <location>
        <begin position="20"/>
        <end position="88"/>
    </location>
</feature>
<accession>A0A0G0SDH2</accession>
<evidence type="ECO:0000313" key="4">
    <source>
        <dbReference type="Proteomes" id="UP000034764"/>
    </source>
</evidence>
<dbReference type="EMBL" id="LBXD01000009">
    <property type="protein sequence ID" value="KKR23712.1"/>
    <property type="molecule type" value="Genomic_DNA"/>
</dbReference>
<proteinExistence type="predicted"/>
<sequence length="89" mass="10172">MQVNISKYLLTKNHEIVGGFGWYGMIAIVLAYALSYFDLLNNFWYAFLNISGSLGIIADSWYHEAWQSVVLNVVWIGIALIALLKIFIR</sequence>
<evidence type="ECO:0000313" key="3">
    <source>
        <dbReference type="EMBL" id="KKR23712.1"/>
    </source>
</evidence>
<reference evidence="3 4" key="1">
    <citation type="journal article" date="2015" name="Nature">
        <title>rRNA introns, odd ribosomes, and small enigmatic genomes across a large radiation of phyla.</title>
        <authorList>
            <person name="Brown C.T."/>
            <person name="Hug L.A."/>
            <person name="Thomas B.C."/>
            <person name="Sharon I."/>
            <person name="Castelle C.J."/>
            <person name="Singh A."/>
            <person name="Wilkins M.J."/>
            <person name="Williams K.H."/>
            <person name="Banfield J.F."/>
        </authorList>
    </citation>
    <scope>NUCLEOTIDE SEQUENCE [LARGE SCALE GENOMIC DNA]</scope>
</reference>